<accession>A0A316G558</accession>
<keyword evidence="2" id="KW-1185">Reference proteome</keyword>
<sequence>MANDWILDVLTDLRSFACKNGLKATEMQMVTAIGIVAEELTSVRGMAPGTPLNIGHTGELHRQAGFGRKF</sequence>
<evidence type="ECO:0000313" key="2">
    <source>
        <dbReference type="Proteomes" id="UP000245390"/>
    </source>
</evidence>
<dbReference type="Proteomes" id="UP000245390">
    <property type="component" value="Unassembled WGS sequence"/>
</dbReference>
<organism evidence="1 2">
    <name type="scientific">Silicimonas algicola</name>
    <dbReference type="NCBI Taxonomy" id="1826607"/>
    <lineage>
        <taxon>Bacteria</taxon>
        <taxon>Pseudomonadati</taxon>
        <taxon>Pseudomonadota</taxon>
        <taxon>Alphaproteobacteria</taxon>
        <taxon>Rhodobacterales</taxon>
        <taxon>Paracoccaceae</taxon>
    </lineage>
</organism>
<name>A0A316G558_9RHOB</name>
<dbReference type="AlphaFoldDB" id="A0A316G558"/>
<comment type="caution">
    <text evidence="1">The sequence shown here is derived from an EMBL/GenBank/DDBJ whole genome shotgun (WGS) entry which is preliminary data.</text>
</comment>
<reference evidence="1 2" key="1">
    <citation type="submission" date="2018-05" db="EMBL/GenBank/DDBJ databases">
        <title>Genomic Encyclopedia of Type Strains, Phase IV (KMG-IV): sequencing the most valuable type-strain genomes for metagenomic binning, comparative biology and taxonomic classification.</title>
        <authorList>
            <person name="Goeker M."/>
        </authorList>
    </citation>
    <scope>NUCLEOTIDE SEQUENCE [LARGE SCALE GENOMIC DNA]</scope>
    <source>
        <strain evidence="1 2">DSM 103371</strain>
    </source>
</reference>
<gene>
    <name evidence="1" type="ORF">C8D95_10530</name>
</gene>
<protein>
    <submittedName>
        <fullName evidence="1">Uncharacterized protein</fullName>
    </submittedName>
</protein>
<dbReference type="EMBL" id="QGGV01000005">
    <property type="protein sequence ID" value="PWK55968.1"/>
    <property type="molecule type" value="Genomic_DNA"/>
</dbReference>
<proteinExistence type="predicted"/>
<evidence type="ECO:0000313" key="1">
    <source>
        <dbReference type="EMBL" id="PWK55968.1"/>
    </source>
</evidence>